<comment type="similarity">
    <text evidence="1 5">Belongs to the thiolase-like superfamily. Thiolase family.</text>
</comment>
<evidence type="ECO:0000256" key="3">
    <source>
        <dbReference type="ARBA" id="ARBA00023315"/>
    </source>
</evidence>
<proteinExistence type="inferred from homology"/>
<dbReference type="NCBIfam" id="NF006030">
    <property type="entry name" value="PRK08170.1"/>
    <property type="match status" value="1"/>
</dbReference>
<dbReference type="EMBL" id="PSYR01000002">
    <property type="protein sequence ID" value="RCN57040.1"/>
    <property type="molecule type" value="Genomic_DNA"/>
</dbReference>
<dbReference type="PROSITE" id="PS00737">
    <property type="entry name" value="THIOLASE_2"/>
    <property type="match status" value="1"/>
</dbReference>
<dbReference type="PANTHER" id="PTHR18919:SF151">
    <property type="entry name" value="BLR2427 PROTEIN"/>
    <property type="match status" value="1"/>
</dbReference>
<sequence>MSGRVFIIDGARTPFLKARDEPGPFSAADLAVMAGRALLARQPFAAEDLDEVILGCVIAAPDEANIARIVGLRLGTGFAVPAHTVQRNCASGLQALASAYDRISAGRAHLVLAGGTEAMSRAPIQWNMAMSRWLARLYRAKGPGQRLRSLAGLRPAYLKPVFSLLRGLRDPVVGLSMGQTAEIVAHRFGIGRLAQDSYALQSHQRAARAQADGLFKDEIEPVYGSQADYYGQDNGVRTDTDLEKLARLRPVFDRPFGDVTSGNSSQITDGAALVVLASAAAVKRWRLPVLGEIVDHAWAGVDPAQMGLGPVHATARLLAANGLAMGDLHHVELNEAFSAQVLACQAAWASPTYARDELGLEAAPGAIDGARLNPHGGAVAIGHPVGATGARLVLHLARSLKDAPGTLGLATLCIGGGQGGAMLIRGGDTS</sequence>
<keyword evidence="9" id="KW-1185">Reference proteome</keyword>
<dbReference type="RefSeq" id="WP_114283392.1">
    <property type="nucleotide sequence ID" value="NZ_CP080624.1"/>
</dbReference>
<dbReference type="PROSITE" id="PS00099">
    <property type="entry name" value="THIOLASE_3"/>
    <property type="match status" value="1"/>
</dbReference>
<dbReference type="AlphaFoldDB" id="A0A368HHP8"/>
<evidence type="ECO:0000259" key="7">
    <source>
        <dbReference type="Pfam" id="PF02803"/>
    </source>
</evidence>
<dbReference type="Pfam" id="PF00108">
    <property type="entry name" value="Thiolase_N"/>
    <property type="match status" value="1"/>
</dbReference>
<gene>
    <name evidence="8" type="ORF">C4900_15090</name>
</gene>
<organism evidence="8 9">
    <name type="scientific">Acidiferrobacter thiooxydans</name>
    <dbReference type="NCBI Taxonomy" id="163359"/>
    <lineage>
        <taxon>Bacteria</taxon>
        <taxon>Pseudomonadati</taxon>
        <taxon>Pseudomonadota</taxon>
        <taxon>Gammaproteobacteria</taxon>
        <taxon>Acidiferrobacterales</taxon>
        <taxon>Acidiferrobacteraceae</taxon>
        <taxon>Acidiferrobacter</taxon>
    </lineage>
</organism>
<dbReference type="EC" id="2.3.1.9" evidence="8"/>
<dbReference type="OrthoDB" id="8951704at2"/>
<feature type="active site" description="Acyl-thioester intermediate" evidence="4">
    <location>
        <position position="89"/>
    </location>
</feature>
<keyword evidence="3 5" id="KW-0012">Acyltransferase</keyword>
<evidence type="ECO:0000313" key="8">
    <source>
        <dbReference type="EMBL" id="RCN57040.1"/>
    </source>
</evidence>
<dbReference type="InterPro" id="IPR020610">
    <property type="entry name" value="Thiolase_AS"/>
</dbReference>
<evidence type="ECO:0000256" key="1">
    <source>
        <dbReference type="ARBA" id="ARBA00010982"/>
    </source>
</evidence>
<dbReference type="InterPro" id="IPR020617">
    <property type="entry name" value="Thiolase_C"/>
</dbReference>
<accession>A0A368HHP8</accession>
<dbReference type="Pfam" id="PF02803">
    <property type="entry name" value="Thiolase_C"/>
    <property type="match status" value="1"/>
</dbReference>
<feature type="active site" description="Proton acceptor" evidence="4">
    <location>
        <position position="413"/>
    </location>
</feature>
<evidence type="ECO:0000256" key="2">
    <source>
        <dbReference type="ARBA" id="ARBA00022679"/>
    </source>
</evidence>
<feature type="domain" description="Thiolase C-terminal" evidence="7">
    <location>
        <begin position="288"/>
        <end position="425"/>
    </location>
</feature>
<name>A0A368HHP8_9GAMM</name>
<dbReference type="Gene3D" id="3.40.47.10">
    <property type="match status" value="1"/>
</dbReference>
<dbReference type="NCBIfam" id="TIGR01930">
    <property type="entry name" value="AcCoA-C-Actrans"/>
    <property type="match status" value="1"/>
</dbReference>
<feature type="active site" description="Proton acceptor" evidence="4">
    <location>
        <position position="383"/>
    </location>
</feature>
<dbReference type="InterPro" id="IPR020616">
    <property type="entry name" value="Thiolase_N"/>
</dbReference>
<dbReference type="InterPro" id="IPR016039">
    <property type="entry name" value="Thiolase-like"/>
</dbReference>
<feature type="domain" description="Thiolase N-terminal" evidence="6">
    <location>
        <begin position="5"/>
        <end position="279"/>
    </location>
</feature>
<dbReference type="InterPro" id="IPR002155">
    <property type="entry name" value="Thiolase"/>
</dbReference>
<dbReference type="PIRSF" id="PIRSF000429">
    <property type="entry name" value="Ac-CoA_Ac_transf"/>
    <property type="match status" value="1"/>
</dbReference>
<evidence type="ECO:0000256" key="5">
    <source>
        <dbReference type="RuleBase" id="RU003557"/>
    </source>
</evidence>
<dbReference type="CDD" id="cd00751">
    <property type="entry name" value="thiolase"/>
    <property type="match status" value="1"/>
</dbReference>
<evidence type="ECO:0000256" key="4">
    <source>
        <dbReference type="PIRSR" id="PIRSR000429-1"/>
    </source>
</evidence>
<dbReference type="SUPFAM" id="SSF53901">
    <property type="entry name" value="Thiolase-like"/>
    <property type="match status" value="2"/>
</dbReference>
<dbReference type="InterPro" id="IPR020613">
    <property type="entry name" value="Thiolase_CS"/>
</dbReference>
<evidence type="ECO:0000259" key="6">
    <source>
        <dbReference type="Pfam" id="PF00108"/>
    </source>
</evidence>
<comment type="caution">
    <text evidence="8">The sequence shown here is derived from an EMBL/GenBank/DDBJ whole genome shotgun (WGS) entry which is preliminary data.</text>
</comment>
<dbReference type="Proteomes" id="UP000253250">
    <property type="component" value="Unassembled WGS sequence"/>
</dbReference>
<keyword evidence="2 5" id="KW-0808">Transferase</keyword>
<dbReference type="PANTHER" id="PTHR18919">
    <property type="entry name" value="ACETYL-COA C-ACYLTRANSFERASE"/>
    <property type="match status" value="1"/>
</dbReference>
<dbReference type="GO" id="GO:0003985">
    <property type="term" value="F:acetyl-CoA C-acetyltransferase activity"/>
    <property type="evidence" value="ECO:0007669"/>
    <property type="project" value="UniProtKB-EC"/>
</dbReference>
<protein>
    <submittedName>
        <fullName evidence="8">Acetyl-CoA C-acyltransferase</fullName>
        <ecNumber evidence="8">2.3.1.9</ecNumber>
    </submittedName>
</protein>
<reference evidence="8 9" key="1">
    <citation type="submission" date="2018-02" db="EMBL/GenBank/DDBJ databases">
        <title>Insights into the biology of acidophilic members of the Acidiferrobacteraceae family derived from comparative genomic analyses.</title>
        <authorList>
            <person name="Issotta F."/>
            <person name="Thyssen C."/>
            <person name="Mena C."/>
            <person name="Moya A."/>
            <person name="Bellenberg S."/>
            <person name="Sproer C."/>
            <person name="Covarrubias P.C."/>
            <person name="Sand W."/>
            <person name="Quatrini R."/>
            <person name="Vera M."/>
        </authorList>
    </citation>
    <scope>NUCLEOTIDE SEQUENCE [LARGE SCALE GENOMIC DNA]</scope>
    <source>
        <strain evidence="9">m-1</strain>
    </source>
</reference>
<evidence type="ECO:0000313" key="9">
    <source>
        <dbReference type="Proteomes" id="UP000253250"/>
    </source>
</evidence>